<evidence type="ECO:0000256" key="1">
    <source>
        <dbReference type="SAM" id="MobiDB-lite"/>
    </source>
</evidence>
<accession>A0AAW7HFV6</accession>
<name>A0AAW7HFV6_9PSED</name>
<dbReference type="RefSeq" id="WP_259641803.1">
    <property type="nucleotide sequence ID" value="NZ_JAJSRF020000001.1"/>
</dbReference>
<dbReference type="Proteomes" id="UP001165439">
    <property type="component" value="Unassembled WGS sequence"/>
</dbReference>
<reference evidence="2" key="1">
    <citation type="submission" date="2023-06" db="EMBL/GenBank/DDBJ databases">
        <title>MBL-encoding genomic islands in Pseudomonas spp. in Poland.</title>
        <authorList>
            <person name="Urbanowicz P."/>
            <person name="Izdebski R."/>
            <person name="Biedrzycka M."/>
            <person name="Gniadkowski M."/>
        </authorList>
    </citation>
    <scope>NUCLEOTIDE SEQUENCE</scope>
    <source>
        <strain evidence="2">NMI5768_13</strain>
    </source>
</reference>
<feature type="compositionally biased region" description="Basic and acidic residues" evidence="1">
    <location>
        <begin position="1"/>
        <end position="13"/>
    </location>
</feature>
<dbReference type="AlphaFoldDB" id="A0AAW7HFV6"/>
<proteinExistence type="predicted"/>
<dbReference type="EMBL" id="JAJSRF020000001">
    <property type="protein sequence ID" value="MDM3951078.1"/>
    <property type="molecule type" value="Genomic_DNA"/>
</dbReference>
<comment type="caution">
    <text evidence="2">The sequence shown here is derived from an EMBL/GenBank/DDBJ whole genome shotgun (WGS) entry which is preliminary data.</text>
</comment>
<organism evidence="2 3">
    <name type="scientific">Pseudomonas alloputida</name>
    <dbReference type="NCBI Taxonomy" id="1940621"/>
    <lineage>
        <taxon>Bacteria</taxon>
        <taxon>Pseudomonadati</taxon>
        <taxon>Pseudomonadota</taxon>
        <taxon>Gammaproteobacteria</taxon>
        <taxon>Pseudomonadales</taxon>
        <taxon>Pseudomonadaceae</taxon>
        <taxon>Pseudomonas</taxon>
    </lineage>
</organism>
<feature type="region of interest" description="Disordered" evidence="1">
    <location>
        <begin position="1"/>
        <end position="41"/>
    </location>
</feature>
<evidence type="ECO:0008006" key="4">
    <source>
        <dbReference type="Google" id="ProtNLM"/>
    </source>
</evidence>
<evidence type="ECO:0000313" key="2">
    <source>
        <dbReference type="EMBL" id="MDM3951078.1"/>
    </source>
</evidence>
<sequence length="41" mass="4345">MTSKPDNVKEHQAKGGQAKTSDVAATAAKYLDSQAPKQQSK</sequence>
<protein>
    <recommendedName>
        <fullName evidence="4">SMP domain-containing protein</fullName>
    </recommendedName>
</protein>
<gene>
    <name evidence="2" type="ORF">LU674_001760</name>
</gene>
<evidence type="ECO:0000313" key="3">
    <source>
        <dbReference type="Proteomes" id="UP001165439"/>
    </source>
</evidence>